<feature type="domain" description="Tyrosine-protein kinase G-rich" evidence="21">
    <location>
        <begin position="373"/>
        <end position="448"/>
    </location>
</feature>
<dbReference type="PANTHER" id="PTHR32309:SF13">
    <property type="entry name" value="FERRIC ENTEROBACTIN TRANSPORT PROTEIN FEPE"/>
    <property type="match status" value="1"/>
</dbReference>
<dbReference type="EC" id="2.7.10.2" evidence="5"/>
<comment type="similarity">
    <text evidence="2">Belongs to the CpsC/CapA family.</text>
</comment>
<sequence length="727" mass="80279">METKANSEEIDFQKYLLVLQRRWLATVGIWAIVTAAATLFALSLKPSYKADGSLLIRTNETSSLTGLGEAIGRLESLTSTNNPLETQAKIVTSVPVLEETIRTLGLKDKQGEPLKIQDFLQKLKIENAKGTEILQVSYTDQDPVLAAEVVNQLMQVYIRNNIEANRAEAASARKFIGQEIPATEAAVQKAESNLRKFKEENKIIALETEASIAVQTISSLEQQISQAQAQFVNVNARVQKLQNQASIDSQQSVSFASLSQIPGIQQVLTQLQEAQNELTVEQTRLQPTHPNIINLREKITGLNNLLQNRINRSIGSNQQIPAKNLQIGELRQSLIEDFARTETERAGLAEQIATLSDKWYAYKQRANVLPKLEQTQRELERKLKAAQTTYEVLLTKLQEVQVAENQNIGNARIISSALVPDDPTGPRKALFLLGGGVIGLMLGIIAAFTLDLIDSSVKTVKEARQLFQYTLLGVIPSVGRNLKKSSVEQQIPRIIGREIPQYPVGDAYQMLQANLQFLNSDKKLKAIVVTSSVSKEGKSEVAANLAVTMAQSGQRVLLVDANMRHPVQHHIWEMTNAVGLSNVMIDQVPLSVTVHKVMPNLDVLPSGVVPPNPAVLLDSQRMAKLVGYFTQKYDFVIFDTPSLAGMLDAAVLSKLVDGILLVVRPGVINYDTANAAKEFLRQSGQQVLGMVINGVNIKRETDSYFYYSRESTESNLLSNKTKKKQAV</sequence>
<dbReference type="InterPro" id="IPR027417">
    <property type="entry name" value="P-loop_NTPase"/>
</dbReference>
<keyword evidence="9 18" id="KW-0812">Transmembrane</keyword>
<evidence type="ECO:0000256" key="4">
    <source>
        <dbReference type="ARBA" id="ARBA00008883"/>
    </source>
</evidence>
<keyword evidence="23" id="KW-1185">Reference proteome</keyword>
<dbReference type="EMBL" id="JACJTU010000001">
    <property type="protein sequence ID" value="MBD2732512.1"/>
    <property type="molecule type" value="Genomic_DNA"/>
</dbReference>
<proteinExistence type="inferred from homology"/>
<evidence type="ECO:0000259" key="20">
    <source>
        <dbReference type="Pfam" id="PF13614"/>
    </source>
</evidence>
<evidence type="ECO:0000256" key="6">
    <source>
        <dbReference type="ARBA" id="ARBA00022475"/>
    </source>
</evidence>
<keyword evidence="6" id="KW-1003">Cell membrane</keyword>
<evidence type="ECO:0000256" key="13">
    <source>
        <dbReference type="ARBA" id="ARBA00022989"/>
    </source>
</evidence>
<reference evidence="22 23" key="1">
    <citation type="journal article" date="2020" name="ISME J.">
        <title>Comparative genomics reveals insights into cyanobacterial evolution and habitat adaptation.</title>
        <authorList>
            <person name="Chen M.Y."/>
            <person name="Teng W.K."/>
            <person name="Zhao L."/>
            <person name="Hu C.X."/>
            <person name="Zhou Y.K."/>
            <person name="Han B.P."/>
            <person name="Song L.R."/>
            <person name="Shu W.S."/>
        </authorList>
    </citation>
    <scope>NUCLEOTIDE SEQUENCE [LARGE SCALE GENOMIC DNA]</scope>
    <source>
        <strain evidence="22 23">FACHB-159</strain>
    </source>
</reference>
<dbReference type="InterPro" id="IPR025669">
    <property type="entry name" value="AAA_dom"/>
</dbReference>
<evidence type="ECO:0000256" key="7">
    <source>
        <dbReference type="ARBA" id="ARBA00022519"/>
    </source>
</evidence>
<dbReference type="InterPro" id="IPR003856">
    <property type="entry name" value="LPS_length_determ_N"/>
</dbReference>
<comment type="subcellular location">
    <subcellularLocation>
        <location evidence="1">Cell inner membrane</location>
        <topology evidence="1">Multi-pass membrane protein</topology>
    </subcellularLocation>
</comment>
<keyword evidence="13 18" id="KW-1133">Transmembrane helix</keyword>
<dbReference type="PANTHER" id="PTHR32309">
    <property type="entry name" value="TYROSINE-PROTEIN KINASE"/>
    <property type="match status" value="1"/>
</dbReference>
<dbReference type="Pfam" id="PF13807">
    <property type="entry name" value="GNVR"/>
    <property type="match status" value="1"/>
</dbReference>
<comment type="similarity">
    <text evidence="4">Belongs to the etk/wzc family.</text>
</comment>
<dbReference type="RefSeq" id="WP_190953230.1">
    <property type="nucleotide sequence ID" value="NZ_JACJTU010000001.1"/>
</dbReference>
<dbReference type="SUPFAM" id="SSF52540">
    <property type="entry name" value="P-loop containing nucleoside triphosphate hydrolases"/>
    <property type="match status" value="1"/>
</dbReference>
<evidence type="ECO:0000256" key="9">
    <source>
        <dbReference type="ARBA" id="ARBA00022692"/>
    </source>
</evidence>
<evidence type="ECO:0000256" key="10">
    <source>
        <dbReference type="ARBA" id="ARBA00022741"/>
    </source>
</evidence>
<evidence type="ECO:0000256" key="8">
    <source>
        <dbReference type="ARBA" id="ARBA00022679"/>
    </source>
</evidence>
<dbReference type="NCBIfam" id="TIGR01007">
    <property type="entry name" value="eps_fam"/>
    <property type="match status" value="1"/>
</dbReference>
<evidence type="ECO:0000256" key="11">
    <source>
        <dbReference type="ARBA" id="ARBA00022777"/>
    </source>
</evidence>
<evidence type="ECO:0000256" key="1">
    <source>
        <dbReference type="ARBA" id="ARBA00004429"/>
    </source>
</evidence>
<keyword evidence="11" id="KW-0418">Kinase</keyword>
<comment type="caution">
    <text evidence="22">The sequence shown here is derived from an EMBL/GenBank/DDBJ whole genome shotgun (WGS) entry which is preliminary data.</text>
</comment>
<protein>
    <recommendedName>
        <fullName evidence="5">non-specific protein-tyrosine kinase</fullName>
        <ecNumber evidence="5">2.7.10.2</ecNumber>
    </recommendedName>
</protein>
<evidence type="ECO:0000313" key="23">
    <source>
        <dbReference type="Proteomes" id="UP000637383"/>
    </source>
</evidence>
<feature type="domain" description="AAA" evidence="20">
    <location>
        <begin position="536"/>
        <end position="653"/>
    </location>
</feature>
<feature type="coiled-coil region" evidence="17">
    <location>
        <begin position="180"/>
        <end position="284"/>
    </location>
</feature>
<keyword evidence="8" id="KW-0808">Transferase</keyword>
<evidence type="ECO:0000256" key="16">
    <source>
        <dbReference type="ARBA" id="ARBA00051245"/>
    </source>
</evidence>
<gene>
    <name evidence="22" type="ORF">H6H03_01105</name>
</gene>
<organism evidence="22 23">
    <name type="scientific">Nostoc paludosum FACHB-159</name>
    <dbReference type="NCBI Taxonomy" id="2692908"/>
    <lineage>
        <taxon>Bacteria</taxon>
        <taxon>Bacillati</taxon>
        <taxon>Cyanobacteriota</taxon>
        <taxon>Cyanophyceae</taxon>
        <taxon>Nostocales</taxon>
        <taxon>Nostocaceae</taxon>
        <taxon>Nostoc</taxon>
    </lineage>
</organism>
<evidence type="ECO:0000313" key="22">
    <source>
        <dbReference type="EMBL" id="MBD2732512.1"/>
    </source>
</evidence>
<evidence type="ECO:0000256" key="12">
    <source>
        <dbReference type="ARBA" id="ARBA00022840"/>
    </source>
</evidence>
<keyword evidence="14 18" id="KW-0472">Membrane</keyword>
<feature type="coiled-coil region" evidence="17">
    <location>
        <begin position="369"/>
        <end position="396"/>
    </location>
</feature>
<dbReference type="InterPro" id="IPR050445">
    <property type="entry name" value="Bact_polysacc_biosynth/exp"/>
</dbReference>
<keyword evidence="10" id="KW-0547">Nucleotide-binding</keyword>
<evidence type="ECO:0000256" key="17">
    <source>
        <dbReference type="SAM" id="Coils"/>
    </source>
</evidence>
<feature type="domain" description="Polysaccharide chain length determinant N-terminal" evidence="19">
    <location>
        <begin position="8"/>
        <end position="104"/>
    </location>
</feature>
<keyword evidence="12" id="KW-0067">ATP-binding</keyword>
<dbReference type="Pfam" id="PF02706">
    <property type="entry name" value="Wzz"/>
    <property type="match status" value="1"/>
</dbReference>
<dbReference type="Proteomes" id="UP000637383">
    <property type="component" value="Unassembled WGS sequence"/>
</dbReference>
<feature type="transmembrane region" description="Helical" evidence="18">
    <location>
        <begin position="23"/>
        <end position="44"/>
    </location>
</feature>
<keyword evidence="7" id="KW-0997">Cell inner membrane</keyword>
<dbReference type="Gene3D" id="3.40.50.300">
    <property type="entry name" value="P-loop containing nucleotide triphosphate hydrolases"/>
    <property type="match status" value="1"/>
</dbReference>
<comment type="catalytic activity">
    <reaction evidence="16">
        <text>L-tyrosyl-[protein] + ATP = O-phospho-L-tyrosyl-[protein] + ADP + H(+)</text>
        <dbReference type="Rhea" id="RHEA:10596"/>
        <dbReference type="Rhea" id="RHEA-COMP:10136"/>
        <dbReference type="Rhea" id="RHEA-COMP:20101"/>
        <dbReference type="ChEBI" id="CHEBI:15378"/>
        <dbReference type="ChEBI" id="CHEBI:30616"/>
        <dbReference type="ChEBI" id="CHEBI:46858"/>
        <dbReference type="ChEBI" id="CHEBI:61978"/>
        <dbReference type="ChEBI" id="CHEBI:456216"/>
        <dbReference type="EC" id="2.7.10.2"/>
    </reaction>
</comment>
<evidence type="ECO:0000256" key="14">
    <source>
        <dbReference type="ARBA" id="ARBA00023136"/>
    </source>
</evidence>
<evidence type="ECO:0000256" key="5">
    <source>
        <dbReference type="ARBA" id="ARBA00011903"/>
    </source>
</evidence>
<evidence type="ECO:0000259" key="19">
    <source>
        <dbReference type="Pfam" id="PF02706"/>
    </source>
</evidence>
<keyword evidence="17" id="KW-0175">Coiled coil</keyword>
<comment type="similarity">
    <text evidence="3">Belongs to the CpsD/CapB family.</text>
</comment>
<evidence type="ECO:0000256" key="2">
    <source>
        <dbReference type="ARBA" id="ARBA00006683"/>
    </source>
</evidence>
<keyword evidence="15" id="KW-0829">Tyrosine-protein kinase</keyword>
<dbReference type="Pfam" id="PF13614">
    <property type="entry name" value="AAA_31"/>
    <property type="match status" value="1"/>
</dbReference>
<evidence type="ECO:0000256" key="15">
    <source>
        <dbReference type="ARBA" id="ARBA00023137"/>
    </source>
</evidence>
<evidence type="ECO:0000256" key="3">
    <source>
        <dbReference type="ARBA" id="ARBA00007316"/>
    </source>
</evidence>
<dbReference type="InterPro" id="IPR005702">
    <property type="entry name" value="Wzc-like_C"/>
</dbReference>
<name>A0ABR8JYQ2_9NOSO</name>
<evidence type="ECO:0000259" key="21">
    <source>
        <dbReference type="Pfam" id="PF13807"/>
    </source>
</evidence>
<dbReference type="InterPro" id="IPR032807">
    <property type="entry name" value="GNVR"/>
</dbReference>
<evidence type="ECO:0000256" key="18">
    <source>
        <dbReference type="SAM" id="Phobius"/>
    </source>
</evidence>
<accession>A0ABR8JYQ2</accession>
<dbReference type="CDD" id="cd05387">
    <property type="entry name" value="BY-kinase"/>
    <property type="match status" value="1"/>
</dbReference>